<dbReference type="PANTHER" id="PTHR19836:SF19">
    <property type="entry name" value="SMALL RIBOSOMAL SUBUNIT PROTEIN US14M"/>
    <property type="match status" value="1"/>
</dbReference>
<feature type="region of interest" description="Disordered" evidence="4">
    <location>
        <begin position="1"/>
        <end position="29"/>
    </location>
</feature>
<evidence type="ECO:0000313" key="5">
    <source>
        <dbReference type="EMBL" id="CAK8697912.1"/>
    </source>
</evidence>
<dbReference type="Pfam" id="PF00253">
    <property type="entry name" value="Ribosomal_S14"/>
    <property type="match status" value="1"/>
</dbReference>
<evidence type="ECO:0000256" key="3">
    <source>
        <dbReference type="ARBA" id="ARBA00023274"/>
    </source>
</evidence>
<gene>
    <name evidence="5" type="ORF">CVLEPA_LOCUS31395</name>
</gene>
<evidence type="ECO:0000256" key="4">
    <source>
        <dbReference type="SAM" id="MobiDB-lite"/>
    </source>
</evidence>
<evidence type="ECO:0000256" key="1">
    <source>
        <dbReference type="ARBA" id="ARBA00009083"/>
    </source>
</evidence>
<comment type="similarity">
    <text evidence="1">Belongs to the universal ribosomal protein uS14 family.</text>
</comment>
<keyword evidence="3" id="KW-0687">Ribonucleoprotein</keyword>
<keyword evidence="2" id="KW-0689">Ribosomal protein</keyword>
<reference evidence="5 6" key="1">
    <citation type="submission" date="2024-02" db="EMBL/GenBank/DDBJ databases">
        <authorList>
            <person name="Daric V."/>
            <person name="Darras S."/>
        </authorList>
    </citation>
    <scope>NUCLEOTIDE SEQUENCE [LARGE SCALE GENOMIC DNA]</scope>
</reference>
<dbReference type="InterPro" id="IPR001209">
    <property type="entry name" value="Ribosomal_uS14"/>
</dbReference>
<proteinExistence type="inferred from homology"/>
<protein>
    <recommendedName>
        <fullName evidence="7">Ribosomal protein S14</fullName>
    </recommendedName>
</protein>
<dbReference type="PANTHER" id="PTHR19836">
    <property type="entry name" value="30S RIBOSOMAL PROTEIN S14"/>
    <property type="match status" value="1"/>
</dbReference>
<evidence type="ECO:0008006" key="7">
    <source>
        <dbReference type="Google" id="ProtNLM"/>
    </source>
</evidence>
<evidence type="ECO:0000256" key="2">
    <source>
        <dbReference type="ARBA" id="ARBA00022980"/>
    </source>
</evidence>
<dbReference type="Gene3D" id="1.10.287.1480">
    <property type="match status" value="1"/>
</dbReference>
<dbReference type="SUPFAM" id="SSF57716">
    <property type="entry name" value="Glucocorticoid receptor-like (DNA-binding domain)"/>
    <property type="match status" value="1"/>
</dbReference>
<comment type="caution">
    <text evidence="5">The sequence shown here is derived from an EMBL/GenBank/DDBJ whole genome shotgun (WGS) entry which is preliminary data.</text>
</comment>
<keyword evidence="6" id="KW-1185">Reference proteome</keyword>
<feature type="compositionally biased region" description="Basic residues" evidence="4">
    <location>
        <begin position="13"/>
        <end position="28"/>
    </location>
</feature>
<evidence type="ECO:0000313" key="6">
    <source>
        <dbReference type="Proteomes" id="UP001642483"/>
    </source>
</evidence>
<name>A0ABP0H1M6_CLALP</name>
<accession>A0ABP0H1M6</accession>
<dbReference type="EMBL" id="CAWYQH010000174">
    <property type="protein sequence ID" value="CAK8697912.1"/>
    <property type="molecule type" value="Genomic_DNA"/>
</dbReference>
<sequence length="175" mass="20418">MLDLEHEGLVPSRMKHSSRRSEHKRKNLRVSAEIPKGGAVPPDHETVAYVPVPPHLTPEGWGKRGQLDRTYPMLWHENWVMQRDARKRALATLYGPLRLRLGCLQFNGFLPLELKQVADQEICTFPYASNKRGVVNRCVLTSRPRGKRRRWRLSRMMFRHFADHGQMCGITRAKW</sequence>
<organism evidence="5 6">
    <name type="scientific">Clavelina lepadiformis</name>
    <name type="common">Light-bulb sea squirt</name>
    <name type="synonym">Ascidia lepadiformis</name>
    <dbReference type="NCBI Taxonomy" id="159417"/>
    <lineage>
        <taxon>Eukaryota</taxon>
        <taxon>Metazoa</taxon>
        <taxon>Chordata</taxon>
        <taxon>Tunicata</taxon>
        <taxon>Ascidiacea</taxon>
        <taxon>Aplousobranchia</taxon>
        <taxon>Clavelinidae</taxon>
        <taxon>Clavelina</taxon>
    </lineage>
</organism>
<dbReference type="Proteomes" id="UP001642483">
    <property type="component" value="Unassembled WGS sequence"/>
</dbReference>